<keyword evidence="4 7" id="KW-1133">Transmembrane helix</keyword>
<dbReference type="Proteomes" id="UP000184499">
    <property type="component" value="Unassembled WGS sequence"/>
</dbReference>
<reference evidence="10" key="1">
    <citation type="journal article" date="2017" name="Genome Biol.">
        <title>Comparative genomics reveals high biological diversity and specific adaptations in the industrially and medically important fungal genus Aspergillus.</title>
        <authorList>
            <person name="de Vries R.P."/>
            <person name="Riley R."/>
            <person name="Wiebenga A."/>
            <person name="Aguilar-Osorio G."/>
            <person name="Amillis S."/>
            <person name="Uchima C.A."/>
            <person name="Anderluh G."/>
            <person name="Asadollahi M."/>
            <person name="Askin M."/>
            <person name="Barry K."/>
            <person name="Battaglia E."/>
            <person name="Bayram O."/>
            <person name="Benocci T."/>
            <person name="Braus-Stromeyer S.A."/>
            <person name="Caldana C."/>
            <person name="Canovas D."/>
            <person name="Cerqueira G.C."/>
            <person name="Chen F."/>
            <person name="Chen W."/>
            <person name="Choi C."/>
            <person name="Clum A."/>
            <person name="Dos Santos R.A."/>
            <person name="Damasio A.R."/>
            <person name="Diallinas G."/>
            <person name="Emri T."/>
            <person name="Fekete E."/>
            <person name="Flipphi M."/>
            <person name="Freyberg S."/>
            <person name="Gallo A."/>
            <person name="Gournas C."/>
            <person name="Habgood R."/>
            <person name="Hainaut M."/>
            <person name="Harispe M.L."/>
            <person name="Henrissat B."/>
            <person name="Hilden K.S."/>
            <person name="Hope R."/>
            <person name="Hossain A."/>
            <person name="Karabika E."/>
            <person name="Karaffa L."/>
            <person name="Karanyi Z."/>
            <person name="Krasevec N."/>
            <person name="Kuo A."/>
            <person name="Kusch H."/>
            <person name="LaButti K."/>
            <person name="Lagendijk E.L."/>
            <person name="Lapidus A."/>
            <person name="Levasseur A."/>
            <person name="Lindquist E."/>
            <person name="Lipzen A."/>
            <person name="Logrieco A.F."/>
            <person name="MacCabe A."/>
            <person name="Maekelae M.R."/>
            <person name="Malavazi I."/>
            <person name="Melin P."/>
            <person name="Meyer V."/>
            <person name="Mielnichuk N."/>
            <person name="Miskei M."/>
            <person name="Molnar A.P."/>
            <person name="Mule G."/>
            <person name="Ngan C.Y."/>
            <person name="Orejas M."/>
            <person name="Orosz E."/>
            <person name="Ouedraogo J.P."/>
            <person name="Overkamp K.M."/>
            <person name="Park H.-S."/>
            <person name="Perrone G."/>
            <person name="Piumi F."/>
            <person name="Punt P.J."/>
            <person name="Ram A.F."/>
            <person name="Ramon A."/>
            <person name="Rauscher S."/>
            <person name="Record E."/>
            <person name="Riano-Pachon D.M."/>
            <person name="Robert V."/>
            <person name="Roehrig J."/>
            <person name="Ruller R."/>
            <person name="Salamov A."/>
            <person name="Salih N.S."/>
            <person name="Samson R.A."/>
            <person name="Sandor E."/>
            <person name="Sanguinetti M."/>
            <person name="Schuetze T."/>
            <person name="Sepcic K."/>
            <person name="Shelest E."/>
            <person name="Sherlock G."/>
            <person name="Sophianopoulou V."/>
            <person name="Squina F.M."/>
            <person name="Sun H."/>
            <person name="Susca A."/>
            <person name="Todd R.B."/>
            <person name="Tsang A."/>
            <person name="Unkles S.E."/>
            <person name="van de Wiele N."/>
            <person name="van Rossen-Uffink D."/>
            <person name="Oliveira J.V."/>
            <person name="Vesth T.C."/>
            <person name="Visser J."/>
            <person name="Yu J.-H."/>
            <person name="Zhou M."/>
            <person name="Andersen M.R."/>
            <person name="Archer D.B."/>
            <person name="Baker S.E."/>
            <person name="Benoit I."/>
            <person name="Brakhage A.A."/>
            <person name="Braus G.H."/>
            <person name="Fischer R."/>
            <person name="Frisvad J.C."/>
            <person name="Goldman G.H."/>
            <person name="Houbraken J."/>
            <person name="Oakley B."/>
            <person name="Pocsi I."/>
            <person name="Scazzocchio C."/>
            <person name="Seiboth B."/>
            <person name="vanKuyk P.A."/>
            <person name="Wortman J."/>
            <person name="Dyer P.S."/>
            <person name="Grigoriev I.V."/>
        </authorList>
    </citation>
    <scope>NUCLEOTIDE SEQUENCE [LARGE SCALE GENOMIC DNA]</scope>
    <source>
        <strain evidence="10">CBS 101740 / IMI 381727 / IBT 21946</strain>
    </source>
</reference>
<feature type="transmembrane region" description="Helical" evidence="7">
    <location>
        <begin position="292"/>
        <end position="313"/>
    </location>
</feature>
<name>A0A1L9UQU1_ASPBC</name>
<dbReference type="AlphaFoldDB" id="A0A1L9UQU1"/>
<dbReference type="Pfam" id="PF01490">
    <property type="entry name" value="Aa_trans"/>
    <property type="match status" value="1"/>
</dbReference>
<evidence type="ECO:0000259" key="8">
    <source>
        <dbReference type="Pfam" id="PF01490"/>
    </source>
</evidence>
<organism evidence="9 10">
    <name type="scientific">Aspergillus brasiliensis (strain CBS 101740 / IMI 381727 / IBT 21946)</name>
    <dbReference type="NCBI Taxonomy" id="767769"/>
    <lineage>
        <taxon>Eukaryota</taxon>
        <taxon>Fungi</taxon>
        <taxon>Dikarya</taxon>
        <taxon>Ascomycota</taxon>
        <taxon>Pezizomycotina</taxon>
        <taxon>Eurotiomycetes</taxon>
        <taxon>Eurotiomycetidae</taxon>
        <taxon>Eurotiales</taxon>
        <taxon>Aspergillaceae</taxon>
        <taxon>Aspergillus</taxon>
        <taxon>Aspergillus subgen. Circumdati</taxon>
    </lineage>
</organism>
<dbReference type="InterPro" id="IPR013057">
    <property type="entry name" value="AA_transpt_TM"/>
</dbReference>
<keyword evidence="3 7" id="KW-0812">Transmembrane</keyword>
<evidence type="ECO:0000256" key="6">
    <source>
        <dbReference type="SAM" id="MobiDB-lite"/>
    </source>
</evidence>
<feature type="transmembrane region" description="Helical" evidence="7">
    <location>
        <begin position="398"/>
        <end position="420"/>
    </location>
</feature>
<feature type="transmembrane region" description="Helical" evidence="7">
    <location>
        <begin position="40"/>
        <end position="61"/>
    </location>
</feature>
<dbReference type="GO" id="GO:0015179">
    <property type="term" value="F:L-amino acid transmembrane transporter activity"/>
    <property type="evidence" value="ECO:0007669"/>
    <property type="project" value="TreeGrafter"/>
</dbReference>
<sequence>MEFSKTESVSGPTVSQPQTGCEGEDLFGDETGLEVKYKTLTWWQAGMIMIAETISLGILALPKVLATLGLLPGIALIVGVGVLTTYTGLVIGEFKCRYAQTHSMADAGSIMWGRIGCEILGAAQLIFFIFIMGSHILTFSIMVSVLSEYSGCTVLFSVAGGMLSFVFTIPRRLQSLSFLSSISFASVLGAVLASMVGASLRETRHIPTSSPPTFHDTMVAIANVVFAYAGHVSFFAFFSELRDVRDYSRALALLQLSEMTLYIATAVVIYVLVGKDVASPSLNSVGPLFKKISYGIAIPTIVIAGVVNAHVAVKSIYLRMFRGRNAMHSRSFSAISLWAAVSATLWFLAWVVAESIPVFNDILGLTSSLFASWFTFSLPGMFWLHLNVHGRPLGWKQTILIGFNCINVIIGIAICIFGVYSSIKSIQSNLSKGVVQRRFSCADNS</sequence>
<keyword evidence="10" id="KW-1185">Reference proteome</keyword>
<dbReference type="STRING" id="767769.A0A1L9UQU1"/>
<dbReference type="OMA" id="SEMVLYT"/>
<proteinExistence type="inferred from homology"/>
<feature type="transmembrane region" description="Helical" evidence="7">
    <location>
        <begin position="218"/>
        <end position="238"/>
    </location>
</feature>
<dbReference type="EMBL" id="KV878682">
    <property type="protein sequence ID" value="OJJ74108.1"/>
    <property type="molecule type" value="Genomic_DNA"/>
</dbReference>
<dbReference type="OrthoDB" id="40134at2759"/>
<evidence type="ECO:0000256" key="2">
    <source>
        <dbReference type="ARBA" id="ARBA00008066"/>
    </source>
</evidence>
<evidence type="ECO:0000256" key="7">
    <source>
        <dbReference type="SAM" id="Phobius"/>
    </source>
</evidence>
<gene>
    <name evidence="9" type="ORF">ASPBRDRAFT_194989</name>
</gene>
<dbReference type="PANTHER" id="PTHR22950:SF479">
    <property type="entry name" value="AMINO ACID TRANSPORTER (EUROFUNG)-RELATED"/>
    <property type="match status" value="1"/>
</dbReference>
<comment type="subcellular location">
    <subcellularLocation>
        <location evidence="1">Membrane</location>
        <topology evidence="1">Multi-pass membrane protein</topology>
    </subcellularLocation>
</comment>
<dbReference type="GO" id="GO:0016020">
    <property type="term" value="C:membrane"/>
    <property type="evidence" value="ECO:0007669"/>
    <property type="project" value="UniProtKB-SubCell"/>
</dbReference>
<feature type="transmembrane region" description="Helical" evidence="7">
    <location>
        <begin position="334"/>
        <end position="353"/>
    </location>
</feature>
<comment type="similarity">
    <text evidence="2">Belongs to the amino acid/polyamine transporter 2 family.</text>
</comment>
<feature type="transmembrane region" description="Helical" evidence="7">
    <location>
        <begin position="176"/>
        <end position="198"/>
    </location>
</feature>
<protein>
    <recommendedName>
        <fullName evidence="8">Amino acid transporter transmembrane domain-containing protein</fullName>
    </recommendedName>
</protein>
<evidence type="ECO:0000313" key="9">
    <source>
        <dbReference type="EMBL" id="OJJ74108.1"/>
    </source>
</evidence>
<dbReference type="GeneID" id="93573306"/>
<evidence type="ECO:0000256" key="3">
    <source>
        <dbReference type="ARBA" id="ARBA00022692"/>
    </source>
</evidence>
<feature type="domain" description="Amino acid transporter transmembrane" evidence="8">
    <location>
        <begin position="39"/>
        <end position="423"/>
    </location>
</feature>
<feature type="transmembrane region" description="Helical" evidence="7">
    <location>
        <begin position="365"/>
        <end position="386"/>
    </location>
</feature>
<feature type="transmembrane region" description="Helical" evidence="7">
    <location>
        <begin position="148"/>
        <end position="169"/>
    </location>
</feature>
<dbReference type="FunFam" id="1.20.1740.10:FF:000039">
    <property type="entry name" value="Neutral amino acid transporter (Eurofung)"/>
    <property type="match status" value="1"/>
</dbReference>
<dbReference type="RefSeq" id="XP_067481356.1">
    <property type="nucleotide sequence ID" value="XM_067620818.1"/>
</dbReference>
<feature type="region of interest" description="Disordered" evidence="6">
    <location>
        <begin position="1"/>
        <end position="27"/>
    </location>
</feature>
<feature type="transmembrane region" description="Helical" evidence="7">
    <location>
        <begin position="250"/>
        <end position="272"/>
    </location>
</feature>
<feature type="transmembrane region" description="Helical" evidence="7">
    <location>
        <begin position="73"/>
        <end position="94"/>
    </location>
</feature>
<accession>A0A1L9UQU1</accession>
<feature type="transmembrane region" description="Helical" evidence="7">
    <location>
        <begin position="115"/>
        <end position="142"/>
    </location>
</feature>
<evidence type="ECO:0000256" key="4">
    <source>
        <dbReference type="ARBA" id="ARBA00022989"/>
    </source>
</evidence>
<keyword evidence="5 7" id="KW-0472">Membrane</keyword>
<evidence type="ECO:0000256" key="5">
    <source>
        <dbReference type="ARBA" id="ARBA00023136"/>
    </source>
</evidence>
<evidence type="ECO:0000256" key="1">
    <source>
        <dbReference type="ARBA" id="ARBA00004141"/>
    </source>
</evidence>
<dbReference type="Gene3D" id="1.20.1740.10">
    <property type="entry name" value="Amino acid/polyamine transporter I"/>
    <property type="match status" value="1"/>
</dbReference>
<feature type="compositionally biased region" description="Polar residues" evidence="6">
    <location>
        <begin position="1"/>
        <end position="19"/>
    </location>
</feature>
<evidence type="ECO:0000313" key="10">
    <source>
        <dbReference type="Proteomes" id="UP000184499"/>
    </source>
</evidence>
<dbReference type="VEuPathDB" id="FungiDB:ASPBRDRAFT_194989"/>
<dbReference type="PANTHER" id="PTHR22950">
    <property type="entry name" value="AMINO ACID TRANSPORTER"/>
    <property type="match status" value="1"/>
</dbReference>